<dbReference type="InterPro" id="IPR023796">
    <property type="entry name" value="Serpin_dom"/>
</dbReference>
<proteinExistence type="inferred from homology"/>
<feature type="compositionally biased region" description="Basic and acidic residues" evidence="11">
    <location>
        <begin position="445"/>
        <end position="463"/>
    </location>
</feature>
<evidence type="ECO:0000256" key="3">
    <source>
        <dbReference type="ARBA" id="ARBA00022525"/>
    </source>
</evidence>
<feature type="non-terminal residue" evidence="13">
    <location>
        <position position="1"/>
    </location>
</feature>
<dbReference type="FunFam" id="3.30.497.10:FF:000001">
    <property type="entry name" value="Serine protease inhibitor"/>
    <property type="match status" value="1"/>
</dbReference>
<organism evidence="13 14">
    <name type="scientific">Mauremys mutica</name>
    <name type="common">yellowpond turtle</name>
    <dbReference type="NCBI Taxonomy" id="74926"/>
    <lineage>
        <taxon>Eukaryota</taxon>
        <taxon>Metazoa</taxon>
        <taxon>Chordata</taxon>
        <taxon>Craniata</taxon>
        <taxon>Vertebrata</taxon>
        <taxon>Euteleostomi</taxon>
        <taxon>Archelosauria</taxon>
        <taxon>Testudinata</taxon>
        <taxon>Testudines</taxon>
        <taxon>Cryptodira</taxon>
        <taxon>Durocryptodira</taxon>
        <taxon>Testudinoidea</taxon>
        <taxon>Geoemydidae</taxon>
        <taxon>Geoemydinae</taxon>
        <taxon>Mauremys</taxon>
    </lineage>
</organism>
<dbReference type="GO" id="GO:0004867">
    <property type="term" value="F:serine-type endopeptidase inhibitor activity"/>
    <property type="evidence" value="ECO:0007669"/>
    <property type="project" value="InterPro"/>
</dbReference>
<feature type="region of interest" description="Disordered" evidence="11">
    <location>
        <begin position="445"/>
        <end position="470"/>
    </location>
</feature>
<evidence type="ECO:0000313" key="14">
    <source>
        <dbReference type="Proteomes" id="UP000827986"/>
    </source>
</evidence>
<comment type="caution">
    <text evidence="13">The sequence shown here is derived from an EMBL/GenBank/DDBJ whole genome shotgun (WGS) entry which is preliminary data.</text>
</comment>
<dbReference type="FunFam" id="2.30.39.10:FF:000003">
    <property type="entry name" value="alpha-1-antitrypsin isoform X1"/>
    <property type="match status" value="1"/>
</dbReference>
<evidence type="ECO:0000256" key="7">
    <source>
        <dbReference type="ARBA" id="ARBA00039512"/>
    </source>
</evidence>
<comment type="function">
    <text evidence="6">Major thyroid hormone transport protein in serum.</text>
</comment>
<evidence type="ECO:0000256" key="11">
    <source>
        <dbReference type="SAM" id="MobiDB-lite"/>
    </source>
</evidence>
<evidence type="ECO:0000256" key="5">
    <source>
        <dbReference type="ARBA" id="ARBA00023180"/>
    </source>
</evidence>
<dbReference type="SMART" id="SM00093">
    <property type="entry name" value="SERPIN"/>
    <property type="match status" value="1"/>
</dbReference>
<evidence type="ECO:0000256" key="9">
    <source>
        <dbReference type="ARBA" id="ARBA00043177"/>
    </source>
</evidence>
<name>A0A9D3WW60_9SAUR</name>
<evidence type="ECO:0000313" key="13">
    <source>
        <dbReference type="EMBL" id="KAH1171204.1"/>
    </source>
</evidence>
<evidence type="ECO:0000256" key="8">
    <source>
        <dbReference type="ARBA" id="ARBA00042967"/>
    </source>
</evidence>
<evidence type="ECO:0000259" key="12">
    <source>
        <dbReference type="SMART" id="SM00093"/>
    </source>
</evidence>
<comment type="subcellular location">
    <subcellularLocation>
        <location evidence="1">Secreted</location>
    </subcellularLocation>
</comment>
<evidence type="ECO:0000256" key="4">
    <source>
        <dbReference type="ARBA" id="ARBA00022729"/>
    </source>
</evidence>
<keyword evidence="14" id="KW-1185">Reference proteome</keyword>
<dbReference type="Gene3D" id="3.30.497.10">
    <property type="entry name" value="Antithrombin, subunit I, domain 2"/>
    <property type="match status" value="1"/>
</dbReference>
<comment type="similarity">
    <text evidence="2 10">Belongs to the serpin family.</text>
</comment>
<dbReference type="Proteomes" id="UP000827986">
    <property type="component" value="Unassembled WGS sequence"/>
</dbReference>
<accession>A0A9D3WW60</accession>
<dbReference type="InterPro" id="IPR036186">
    <property type="entry name" value="Serpin_sf"/>
</dbReference>
<dbReference type="PANTHER" id="PTHR11461:SF375">
    <property type="entry name" value="THYROXINE-BINDING GLOBULIN"/>
    <property type="match status" value="1"/>
</dbReference>
<evidence type="ECO:0000256" key="1">
    <source>
        <dbReference type="ARBA" id="ARBA00004613"/>
    </source>
</evidence>
<dbReference type="Gene3D" id="2.30.39.10">
    <property type="entry name" value="Alpha-1-antitrypsin, domain 1"/>
    <property type="match status" value="1"/>
</dbReference>
<keyword evidence="3" id="KW-0964">Secreted</keyword>
<sequence>LLGPLQGYALPLKEHGLYTYTNGDNCTQRETKNLRKMKSIFYLCFLIAGIHGDRPCQQNSSYNNSPENYHVGNRIQVGPANENMLGHKVGRSICQFAFHFYKEASSQRNNKNVIFSPISISTALAMLSLGAKSTTLQEIFRVLHFKPNEIQQREIHEGFRQLMQSLNRQNANFQLDMGNVLFVKDQLKLQQQFLNDVKHFYSGEAFPENFKNVRPAQQKINNYIEKKTHGKINNLLNNLDPATEILLLSYIYLKATWNKTFNPKYTKEDDFFVDENTVVKVPMMFRMGMCKHAYDAQLSSTVVQMDYKEESIKAYFILPDEGQMRKLENGLSCESLTKWRKLLSESSINLYLPRFSVHGRFDLKQILYRLGIRNVFTNEADLSGITGQPRHKISEAIHQAIVNVDENGTEASAVSTMEIVPMSTPTILRLNRPFMLVILEGHDDREDASHTEGDNQIERDNVHGDMVFSK</sequence>
<dbReference type="PANTHER" id="PTHR11461">
    <property type="entry name" value="SERINE PROTEASE INHIBITOR, SERPIN"/>
    <property type="match status" value="1"/>
</dbReference>
<evidence type="ECO:0000256" key="2">
    <source>
        <dbReference type="ARBA" id="ARBA00009500"/>
    </source>
</evidence>
<dbReference type="SUPFAM" id="SSF56574">
    <property type="entry name" value="Serpins"/>
    <property type="match status" value="1"/>
</dbReference>
<reference evidence="13" key="1">
    <citation type="submission" date="2021-09" db="EMBL/GenBank/DDBJ databases">
        <title>The genome of Mauremys mutica provides insights into the evolution of semi-aquatic lifestyle.</title>
        <authorList>
            <person name="Gong S."/>
            <person name="Gao Y."/>
        </authorList>
    </citation>
    <scope>NUCLEOTIDE SEQUENCE</scope>
    <source>
        <strain evidence="13">MM-2020</strain>
        <tissue evidence="13">Muscle</tissue>
    </source>
</reference>
<keyword evidence="5" id="KW-0325">Glycoprotein</keyword>
<dbReference type="AlphaFoldDB" id="A0A9D3WW60"/>
<dbReference type="InterPro" id="IPR042178">
    <property type="entry name" value="Serpin_sf_1"/>
</dbReference>
<dbReference type="Gene3D" id="2.10.310.10">
    <property type="entry name" value="Serpins superfamily"/>
    <property type="match status" value="1"/>
</dbReference>
<dbReference type="GO" id="GO:0005615">
    <property type="term" value="C:extracellular space"/>
    <property type="evidence" value="ECO:0007669"/>
    <property type="project" value="InterPro"/>
</dbReference>
<dbReference type="Pfam" id="PF00079">
    <property type="entry name" value="Serpin"/>
    <property type="match status" value="1"/>
</dbReference>
<dbReference type="InterPro" id="IPR000215">
    <property type="entry name" value="Serpin_fam"/>
</dbReference>
<evidence type="ECO:0000256" key="10">
    <source>
        <dbReference type="RuleBase" id="RU000411"/>
    </source>
</evidence>
<dbReference type="InterPro" id="IPR042185">
    <property type="entry name" value="Serpin_sf_2"/>
</dbReference>
<keyword evidence="4" id="KW-0732">Signal</keyword>
<feature type="domain" description="Serpin" evidence="12">
    <location>
        <begin position="98"/>
        <end position="444"/>
    </location>
</feature>
<dbReference type="EMBL" id="JAHDVG010000483">
    <property type="protein sequence ID" value="KAH1171204.1"/>
    <property type="molecule type" value="Genomic_DNA"/>
</dbReference>
<protein>
    <recommendedName>
        <fullName evidence="7">Thyroxine-binding globulin</fullName>
    </recommendedName>
    <alternativeName>
        <fullName evidence="9">Serpin A7</fullName>
    </alternativeName>
    <alternativeName>
        <fullName evidence="8">T4-binding globulin</fullName>
    </alternativeName>
</protein>
<evidence type="ECO:0000256" key="6">
    <source>
        <dbReference type="ARBA" id="ARBA00037352"/>
    </source>
</evidence>
<gene>
    <name evidence="13" type="ORF">KIL84_006822</name>
</gene>